<keyword evidence="2" id="KW-1185">Reference proteome</keyword>
<dbReference type="Proteomes" id="UP001596220">
    <property type="component" value="Unassembled WGS sequence"/>
</dbReference>
<dbReference type="InterPro" id="IPR027417">
    <property type="entry name" value="P-loop_NTPase"/>
</dbReference>
<dbReference type="Gene3D" id="3.40.50.300">
    <property type="entry name" value="P-loop containing nucleotide triphosphate hydrolases"/>
    <property type="match status" value="1"/>
</dbReference>
<sequence>MISELDSAVVVVTGIMAAGKSTVAQRLAERLPRAAHVRGDAFRRMIVSGRADPVPDAAAEAEAQLRLRYRLATTVADGYARAGWTAVVQDVVLGEHLRAFVDAVRTRPRYVVVLAPSPEVVARREAGRPKTGYGAWTVGDLDRGLRAGTPRLGLWLDTSDQTPDETVDAILANLDRARVEQPGPGQIGTDQIGPG</sequence>
<dbReference type="Pfam" id="PF13671">
    <property type="entry name" value="AAA_33"/>
    <property type="match status" value="1"/>
</dbReference>
<name>A0ABW1P0Q8_9PSEU</name>
<accession>A0ABW1P0Q8</accession>
<proteinExistence type="predicted"/>
<dbReference type="EMBL" id="JBHSQO010000003">
    <property type="protein sequence ID" value="MFC6088544.1"/>
    <property type="molecule type" value="Genomic_DNA"/>
</dbReference>
<organism evidence="1 2">
    <name type="scientific">Saccharothrix lopnurensis</name>
    <dbReference type="NCBI Taxonomy" id="1670621"/>
    <lineage>
        <taxon>Bacteria</taxon>
        <taxon>Bacillati</taxon>
        <taxon>Actinomycetota</taxon>
        <taxon>Actinomycetes</taxon>
        <taxon>Pseudonocardiales</taxon>
        <taxon>Pseudonocardiaceae</taxon>
        <taxon>Saccharothrix</taxon>
    </lineage>
</organism>
<gene>
    <name evidence="1" type="ORF">ACFP3R_04615</name>
</gene>
<comment type="caution">
    <text evidence="1">The sequence shown here is derived from an EMBL/GenBank/DDBJ whole genome shotgun (WGS) entry which is preliminary data.</text>
</comment>
<evidence type="ECO:0000313" key="2">
    <source>
        <dbReference type="Proteomes" id="UP001596220"/>
    </source>
</evidence>
<dbReference type="SUPFAM" id="SSF52540">
    <property type="entry name" value="P-loop containing nucleoside triphosphate hydrolases"/>
    <property type="match status" value="1"/>
</dbReference>
<reference evidence="2" key="1">
    <citation type="journal article" date="2019" name="Int. J. Syst. Evol. Microbiol.">
        <title>The Global Catalogue of Microorganisms (GCM) 10K type strain sequencing project: providing services to taxonomists for standard genome sequencing and annotation.</title>
        <authorList>
            <consortium name="The Broad Institute Genomics Platform"/>
            <consortium name="The Broad Institute Genome Sequencing Center for Infectious Disease"/>
            <person name="Wu L."/>
            <person name="Ma J."/>
        </authorList>
    </citation>
    <scope>NUCLEOTIDE SEQUENCE [LARGE SCALE GENOMIC DNA]</scope>
    <source>
        <strain evidence="2">CGMCC 4.7246</strain>
    </source>
</reference>
<evidence type="ECO:0000313" key="1">
    <source>
        <dbReference type="EMBL" id="MFC6088544.1"/>
    </source>
</evidence>
<dbReference type="RefSeq" id="WP_380633148.1">
    <property type="nucleotide sequence ID" value="NZ_JBHSQO010000003.1"/>
</dbReference>
<protein>
    <submittedName>
        <fullName evidence="1">AAA family ATPase</fullName>
    </submittedName>
</protein>